<dbReference type="GO" id="GO:0022625">
    <property type="term" value="C:cytosolic large ribosomal subunit"/>
    <property type="evidence" value="ECO:0007669"/>
    <property type="project" value="TreeGrafter"/>
</dbReference>
<dbReference type="PANTHER" id="PTHR33284">
    <property type="entry name" value="RIBOSOMAL PROTEIN L25/GLN-TRNA SYNTHETASE, ANTI-CODON-BINDING DOMAIN-CONTAINING PROTEIN"/>
    <property type="match status" value="1"/>
</dbReference>
<dbReference type="Pfam" id="PF14693">
    <property type="entry name" value="Ribosomal_TL5_C"/>
    <property type="match status" value="1"/>
</dbReference>
<dbReference type="FunFam" id="2.40.240.10:FF:000002">
    <property type="entry name" value="50S ribosomal protein L25"/>
    <property type="match status" value="1"/>
</dbReference>
<keyword evidence="3 5" id="KW-0689">Ribosomal protein</keyword>
<keyword evidence="2 5" id="KW-0694">RNA-binding</keyword>
<dbReference type="NCBIfam" id="NF004128">
    <property type="entry name" value="PRK05618.1-2"/>
    <property type="match status" value="1"/>
</dbReference>
<dbReference type="HAMAP" id="MF_01336">
    <property type="entry name" value="Ribosomal_bL25"/>
    <property type="match status" value="1"/>
</dbReference>
<comment type="similarity">
    <text evidence="5">Belongs to the bacterial ribosomal protein bL25 family. CTC subfamily.</text>
</comment>
<dbReference type="InterPro" id="IPR011035">
    <property type="entry name" value="Ribosomal_bL25/Gln-tRNA_synth"/>
</dbReference>
<dbReference type="GO" id="GO:0008097">
    <property type="term" value="F:5S rRNA binding"/>
    <property type="evidence" value="ECO:0007669"/>
    <property type="project" value="InterPro"/>
</dbReference>
<dbReference type="InterPro" id="IPR001021">
    <property type="entry name" value="Ribosomal_bL25_long"/>
</dbReference>
<dbReference type="RefSeq" id="WP_062478573.1">
    <property type="nucleotide sequence ID" value="NZ_CP013650.1"/>
</dbReference>
<evidence type="ECO:0000256" key="5">
    <source>
        <dbReference type="HAMAP-Rule" id="MF_01334"/>
    </source>
</evidence>
<dbReference type="EMBL" id="CP013650">
    <property type="protein sequence ID" value="ALS98123.1"/>
    <property type="molecule type" value="Genomic_DNA"/>
</dbReference>
<dbReference type="PANTHER" id="PTHR33284:SF1">
    <property type="entry name" value="RIBOSOMAL PROTEIN L25_GLN-TRNA SYNTHETASE, ANTI-CODON-BINDING DOMAIN-CONTAINING PROTEIN"/>
    <property type="match status" value="1"/>
</dbReference>
<dbReference type="OrthoDB" id="9806411at2"/>
<dbReference type="SUPFAM" id="SSF50715">
    <property type="entry name" value="Ribosomal protein L25-like"/>
    <property type="match status" value="1"/>
</dbReference>
<dbReference type="InterPro" id="IPR020055">
    <property type="entry name" value="Ribosomal_bL25_short"/>
</dbReference>
<dbReference type="InterPro" id="IPR020930">
    <property type="entry name" value="Ribosomal_uL5_bac-type"/>
</dbReference>
<dbReference type="InterPro" id="IPR020057">
    <property type="entry name" value="Ribosomal_bL25_b-dom"/>
</dbReference>
<feature type="compositionally biased region" description="Acidic residues" evidence="6">
    <location>
        <begin position="198"/>
        <end position="217"/>
    </location>
</feature>
<keyword evidence="1 5" id="KW-0699">rRNA-binding</keyword>
<organism evidence="9 10">
    <name type="scientific">Lacimicrobium alkaliphilum</name>
    <dbReference type="NCBI Taxonomy" id="1526571"/>
    <lineage>
        <taxon>Bacteria</taxon>
        <taxon>Pseudomonadati</taxon>
        <taxon>Pseudomonadota</taxon>
        <taxon>Gammaproteobacteria</taxon>
        <taxon>Alteromonadales</taxon>
        <taxon>Alteromonadaceae</taxon>
        <taxon>Lacimicrobium</taxon>
    </lineage>
</organism>
<evidence type="ECO:0000256" key="6">
    <source>
        <dbReference type="SAM" id="MobiDB-lite"/>
    </source>
</evidence>
<name>A0A0U2QLB5_9ALTE</name>
<dbReference type="Gene3D" id="2.40.240.10">
    <property type="entry name" value="Ribosomal Protein L25, Chain P"/>
    <property type="match status" value="1"/>
</dbReference>
<feature type="domain" description="Large ribosomal subunit protein bL25 L25" evidence="7">
    <location>
        <begin position="8"/>
        <end position="95"/>
    </location>
</feature>
<dbReference type="InterPro" id="IPR037121">
    <property type="entry name" value="Ribosomal_bL25_C"/>
</dbReference>
<keyword evidence="4 5" id="KW-0687">Ribonucleoprotein</keyword>
<dbReference type="GO" id="GO:0006412">
    <property type="term" value="P:translation"/>
    <property type="evidence" value="ECO:0007669"/>
    <property type="project" value="UniProtKB-UniRule"/>
</dbReference>
<dbReference type="Gene3D" id="2.170.120.20">
    <property type="entry name" value="Ribosomal protein L25, beta domain"/>
    <property type="match status" value="1"/>
</dbReference>
<feature type="domain" description="Large ribosomal subunit protein bL25 beta" evidence="8">
    <location>
        <begin position="104"/>
        <end position="193"/>
    </location>
</feature>
<dbReference type="NCBIfam" id="TIGR00731">
    <property type="entry name" value="bL25_bact_ctc"/>
    <property type="match status" value="1"/>
</dbReference>
<dbReference type="Proteomes" id="UP000068447">
    <property type="component" value="Chromosome"/>
</dbReference>
<reference evidence="9 10" key="1">
    <citation type="submission" date="2015-12" db="EMBL/GenBank/DDBJ databases">
        <title>Complete genome of Lacimicrobium alkaliphilum KCTC 32984.</title>
        <authorList>
            <person name="Kim S.-G."/>
            <person name="Lee Y.-J."/>
        </authorList>
    </citation>
    <scope>NUCLEOTIDE SEQUENCE [LARGE SCALE GENOMIC DNA]</scope>
    <source>
        <strain evidence="9 10">YelD216</strain>
    </source>
</reference>
<keyword evidence="10" id="KW-1185">Reference proteome</keyword>
<evidence type="ECO:0000313" key="9">
    <source>
        <dbReference type="EMBL" id="ALS98123.1"/>
    </source>
</evidence>
<evidence type="ECO:0000256" key="4">
    <source>
        <dbReference type="ARBA" id="ARBA00023274"/>
    </source>
</evidence>
<evidence type="ECO:0000256" key="1">
    <source>
        <dbReference type="ARBA" id="ARBA00022730"/>
    </source>
</evidence>
<dbReference type="AlphaFoldDB" id="A0A0U2QLB5"/>
<dbReference type="HAMAP" id="MF_01334">
    <property type="entry name" value="Ribosomal_bL25_CTC"/>
    <property type="match status" value="1"/>
</dbReference>
<protein>
    <recommendedName>
        <fullName evidence="5">Large ribosomal subunit protein bL25</fullName>
    </recommendedName>
    <alternativeName>
        <fullName evidence="5">General stress protein CTC</fullName>
    </alternativeName>
</protein>
<gene>
    <name evidence="5" type="primary">rplY</name>
    <name evidence="5" type="synonym">ctc</name>
    <name evidence="9" type="ORF">AT746_07505</name>
</gene>
<evidence type="ECO:0000259" key="8">
    <source>
        <dbReference type="Pfam" id="PF14693"/>
    </source>
</evidence>
<sequence length="217" mass="23891">MSEAIFTLDAEVRTDLGKGASRRLRHADKVPAILYGAGKEPVALTLDHNKVNQAQDFEAFYSHVLTLNIGGKKVEALVKDIQRHPYKPKLTHLDFLRVDAKQAVTTHVPLHFINEDKAKAIKLEGGHAEHHMADVEIQCLPHDLPEYIEVDLLNVEMGQTLHLSDLVMPKGATLTELAKGEDHDLAVVTIKAAKVAAAEDDEETAADDGEEEAKTEE</sequence>
<proteinExistence type="inferred from homology"/>
<dbReference type="InterPro" id="IPR029751">
    <property type="entry name" value="Ribosomal_L25_dom"/>
</dbReference>
<evidence type="ECO:0000259" key="7">
    <source>
        <dbReference type="Pfam" id="PF01386"/>
    </source>
</evidence>
<evidence type="ECO:0000256" key="2">
    <source>
        <dbReference type="ARBA" id="ARBA00022884"/>
    </source>
</evidence>
<accession>A0A0U2QLB5</accession>
<dbReference type="STRING" id="1526571.AT746_07505"/>
<dbReference type="InterPro" id="IPR020056">
    <property type="entry name" value="Rbsml_bL25/Gln-tRNA_synth_N"/>
</dbReference>
<dbReference type="GO" id="GO:0003735">
    <property type="term" value="F:structural constituent of ribosome"/>
    <property type="evidence" value="ECO:0007669"/>
    <property type="project" value="InterPro"/>
</dbReference>
<dbReference type="NCBIfam" id="NF004612">
    <property type="entry name" value="PRK05943.1"/>
    <property type="match status" value="1"/>
</dbReference>
<dbReference type="CDD" id="cd00495">
    <property type="entry name" value="Ribosomal_L25_TL5_CTC"/>
    <property type="match status" value="1"/>
</dbReference>
<evidence type="ECO:0000313" key="10">
    <source>
        <dbReference type="Proteomes" id="UP000068447"/>
    </source>
</evidence>
<comment type="function">
    <text evidence="5">This is one of the proteins that binds to the 5S RNA in the ribosome where it forms part of the central protuberance.</text>
</comment>
<feature type="region of interest" description="Disordered" evidence="6">
    <location>
        <begin position="197"/>
        <end position="217"/>
    </location>
</feature>
<dbReference type="NCBIfam" id="NF004130">
    <property type="entry name" value="PRK05618.1-5"/>
    <property type="match status" value="1"/>
</dbReference>
<comment type="subunit">
    <text evidence="5">Part of the 50S ribosomal subunit; part of the 5S rRNA/L5/L18/L25 subcomplex. Contacts the 5S rRNA. Binds to the 5S rRNA independently of L5 and L18.</text>
</comment>
<dbReference type="KEGG" id="lal:AT746_07505"/>
<evidence type="ECO:0000256" key="3">
    <source>
        <dbReference type="ARBA" id="ARBA00022980"/>
    </source>
</evidence>
<dbReference type="Pfam" id="PF01386">
    <property type="entry name" value="Ribosomal_L25p"/>
    <property type="match status" value="1"/>
</dbReference>